<proteinExistence type="predicted"/>
<organism evidence="2 3">
    <name type="scientific">Cotesia glomerata</name>
    <name type="common">Lepidopteran parasitic wasp</name>
    <name type="synonym">Apanteles glomeratus</name>
    <dbReference type="NCBI Taxonomy" id="32391"/>
    <lineage>
        <taxon>Eukaryota</taxon>
        <taxon>Metazoa</taxon>
        <taxon>Ecdysozoa</taxon>
        <taxon>Arthropoda</taxon>
        <taxon>Hexapoda</taxon>
        <taxon>Insecta</taxon>
        <taxon>Pterygota</taxon>
        <taxon>Neoptera</taxon>
        <taxon>Endopterygota</taxon>
        <taxon>Hymenoptera</taxon>
        <taxon>Apocrita</taxon>
        <taxon>Ichneumonoidea</taxon>
        <taxon>Braconidae</taxon>
        <taxon>Microgastrinae</taxon>
        <taxon>Cotesia</taxon>
    </lineage>
</organism>
<dbReference type="Proteomes" id="UP000826195">
    <property type="component" value="Unassembled WGS sequence"/>
</dbReference>
<feature type="non-terminal residue" evidence="2">
    <location>
        <position position="1"/>
    </location>
</feature>
<evidence type="ECO:0000313" key="2">
    <source>
        <dbReference type="EMBL" id="KAH0545863.1"/>
    </source>
</evidence>
<evidence type="ECO:0000313" key="3">
    <source>
        <dbReference type="Proteomes" id="UP000826195"/>
    </source>
</evidence>
<dbReference type="EMBL" id="JAHXZJ010002237">
    <property type="protein sequence ID" value="KAH0545863.1"/>
    <property type="molecule type" value="Genomic_DNA"/>
</dbReference>
<feature type="compositionally biased region" description="Basic and acidic residues" evidence="1">
    <location>
        <begin position="72"/>
        <end position="86"/>
    </location>
</feature>
<protein>
    <submittedName>
        <fullName evidence="2">Uncharacterized protein</fullName>
    </submittedName>
</protein>
<feature type="compositionally biased region" description="Gly residues" evidence="1">
    <location>
        <begin position="47"/>
        <end position="71"/>
    </location>
</feature>
<comment type="caution">
    <text evidence="2">The sequence shown here is derived from an EMBL/GenBank/DDBJ whole genome shotgun (WGS) entry which is preliminary data.</text>
</comment>
<evidence type="ECO:0000256" key="1">
    <source>
        <dbReference type="SAM" id="MobiDB-lite"/>
    </source>
</evidence>
<gene>
    <name evidence="2" type="ORF">KQX54_003780</name>
</gene>
<dbReference type="AlphaFoldDB" id="A0AAV7HP42"/>
<feature type="region of interest" description="Disordered" evidence="1">
    <location>
        <begin position="46"/>
        <end position="86"/>
    </location>
</feature>
<reference evidence="2 3" key="1">
    <citation type="journal article" date="2021" name="J. Hered.">
        <title>A chromosome-level genome assembly of the parasitoid wasp, Cotesia glomerata (Hymenoptera: Braconidae).</title>
        <authorList>
            <person name="Pinto B.J."/>
            <person name="Weis J.J."/>
            <person name="Gamble T."/>
            <person name="Ode P.J."/>
            <person name="Paul R."/>
            <person name="Zaspel J.M."/>
        </authorList>
    </citation>
    <scope>NUCLEOTIDE SEQUENCE [LARGE SCALE GENOMIC DNA]</scope>
    <source>
        <strain evidence="2">CgM1</strain>
    </source>
</reference>
<name>A0AAV7HP42_COTGL</name>
<sequence>GNNMPVDPKSFMDAYNNMDRTNHGSGGYDDRGPIMDLMDMRVDMNNMGGGVGGNNRGNNGVGGGRWQGGGNDRNRQEDFPNKRRRY</sequence>
<feature type="region of interest" description="Disordered" evidence="1">
    <location>
        <begin position="1"/>
        <end position="30"/>
    </location>
</feature>
<accession>A0AAV7HP42</accession>
<keyword evidence="3" id="KW-1185">Reference proteome</keyword>